<keyword evidence="2" id="KW-0378">Hydrolase</keyword>
<feature type="compositionally biased region" description="Low complexity" evidence="5">
    <location>
        <begin position="84"/>
        <end position="97"/>
    </location>
</feature>
<gene>
    <name evidence="6" type="ORF">SEVIR_7G296506v2</name>
</gene>
<keyword evidence="1" id="KW-0547">Nucleotide-binding</keyword>
<dbReference type="EMBL" id="CM016558">
    <property type="protein sequence ID" value="TKW07292.1"/>
    <property type="molecule type" value="Genomic_DNA"/>
</dbReference>
<evidence type="ECO:0008006" key="8">
    <source>
        <dbReference type="Google" id="ProtNLM"/>
    </source>
</evidence>
<keyword evidence="3" id="KW-0347">Helicase</keyword>
<evidence type="ECO:0000256" key="3">
    <source>
        <dbReference type="ARBA" id="ARBA00022806"/>
    </source>
</evidence>
<evidence type="ECO:0000256" key="2">
    <source>
        <dbReference type="ARBA" id="ARBA00022801"/>
    </source>
</evidence>
<accession>A0A4U6TY58</accession>
<feature type="compositionally biased region" description="Low complexity" evidence="5">
    <location>
        <begin position="53"/>
        <end position="68"/>
    </location>
</feature>
<evidence type="ECO:0000256" key="4">
    <source>
        <dbReference type="ARBA" id="ARBA00022840"/>
    </source>
</evidence>
<dbReference type="AlphaFoldDB" id="A0A4U6TY58"/>
<dbReference type="Gramene" id="TKW07292">
    <property type="protein sequence ID" value="TKW07292"/>
    <property type="gene ID" value="SEVIR_7G296506v2"/>
</dbReference>
<keyword evidence="7" id="KW-1185">Reference proteome</keyword>
<evidence type="ECO:0000313" key="7">
    <source>
        <dbReference type="Proteomes" id="UP000298652"/>
    </source>
</evidence>
<evidence type="ECO:0000256" key="5">
    <source>
        <dbReference type="SAM" id="MobiDB-lite"/>
    </source>
</evidence>
<dbReference type="Proteomes" id="UP000298652">
    <property type="component" value="Chromosome 7"/>
</dbReference>
<dbReference type="GO" id="GO:0005524">
    <property type="term" value="F:ATP binding"/>
    <property type="evidence" value="ECO:0007669"/>
    <property type="project" value="UniProtKB-KW"/>
</dbReference>
<dbReference type="GO" id="GO:0016787">
    <property type="term" value="F:hydrolase activity"/>
    <property type="evidence" value="ECO:0007669"/>
    <property type="project" value="UniProtKB-KW"/>
</dbReference>
<evidence type="ECO:0000256" key="1">
    <source>
        <dbReference type="ARBA" id="ARBA00022741"/>
    </source>
</evidence>
<protein>
    <recommendedName>
        <fullName evidence="8">DEAD/DEAH box helicase domain-containing protein</fullName>
    </recommendedName>
</protein>
<name>A0A4U6TY58_SETVI</name>
<evidence type="ECO:0000313" key="6">
    <source>
        <dbReference type="EMBL" id="TKW07292.1"/>
    </source>
</evidence>
<keyword evidence="4" id="KW-0067">ATP-binding</keyword>
<sequence>MLADAAARHSLPPSLANRRRRLHRRLRVRHPVAAAPHPQPPQSLPIRFRRRSPAAAAPPLSSSASTPRRPSHRPRTASLLRVDPALPLSSSASTPRAPRVDPAPPLDFDRPSKFLVVCLNAIRDEVAPEDGGGSSIHGGGDWGVELWRSCSSPAPSDVLDTSGACATMEQTAWLVSTACDIVARKERLGMVVSCPFLLYLVPSQEKAAQVRSICKPLKPLGIHSVSLHSGASVEHQISGIIRTLQWQLVRLSTRSPNRQQRKYSGNKEVCFFLLEFHSLVSLGETRGAE</sequence>
<dbReference type="PANTHER" id="PTHR47960">
    <property type="entry name" value="DEAD-BOX ATP-DEPENDENT RNA HELICASE 50"/>
    <property type="match status" value="1"/>
</dbReference>
<feature type="region of interest" description="Disordered" evidence="5">
    <location>
        <begin position="51"/>
        <end position="105"/>
    </location>
</feature>
<organism evidence="6 7">
    <name type="scientific">Setaria viridis</name>
    <name type="common">Green bristlegrass</name>
    <name type="synonym">Setaria italica subsp. viridis</name>
    <dbReference type="NCBI Taxonomy" id="4556"/>
    <lineage>
        <taxon>Eukaryota</taxon>
        <taxon>Viridiplantae</taxon>
        <taxon>Streptophyta</taxon>
        <taxon>Embryophyta</taxon>
        <taxon>Tracheophyta</taxon>
        <taxon>Spermatophyta</taxon>
        <taxon>Magnoliopsida</taxon>
        <taxon>Liliopsida</taxon>
        <taxon>Poales</taxon>
        <taxon>Poaceae</taxon>
        <taxon>PACMAD clade</taxon>
        <taxon>Panicoideae</taxon>
        <taxon>Panicodae</taxon>
        <taxon>Paniceae</taxon>
        <taxon>Cenchrinae</taxon>
        <taxon>Setaria</taxon>
    </lineage>
</organism>
<proteinExistence type="predicted"/>
<dbReference type="GO" id="GO:0004386">
    <property type="term" value="F:helicase activity"/>
    <property type="evidence" value="ECO:0007669"/>
    <property type="project" value="UniProtKB-KW"/>
</dbReference>
<reference evidence="6" key="1">
    <citation type="submission" date="2019-03" db="EMBL/GenBank/DDBJ databases">
        <title>WGS assembly of Setaria viridis.</title>
        <authorList>
            <person name="Huang P."/>
            <person name="Jenkins J."/>
            <person name="Grimwood J."/>
            <person name="Barry K."/>
            <person name="Healey A."/>
            <person name="Mamidi S."/>
            <person name="Sreedasyam A."/>
            <person name="Shu S."/>
            <person name="Feldman M."/>
            <person name="Wu J."/>
            <person name="Yu Y."/>
            <person name="Chen C."/>
            <person name="Johnson J."/>
            <person name="Rokhsar D."/>
            <person name="Baxter I."/>
            <person name="Schmutz J."/>
            <person name="Brutnell T."/>
            <person name="Kellogg E."/>
        </authorList>
    </citation>
    <scope>NUCLEOTIDE SEQUENCE [LARGE SCALE GENOMIC DNA]</scope>
</reference>